<dbReference type="EMBL" id="LAZR01045377">
    <property type="protein sequence ID" value="KKK99008.1"/>
    <property type="molecule type" value="Genomic_DNA"/>
</dbReference>
<name>A0A0F8ZYS6_9ZZZZ</name>
<sequence>MKINYTKGNKGEKDGIIQVSTREREWFSIFKLALLTNQLATNEMNIHGEAIQRTGNFFFGNALKEAVDMAEKGIDWGEEENSDAVREWCNKWMVKFEPVEQELRKCWQSKLEDFENEKP</sequence>
<evidence type="ECO:0000313" key="1">
    <source>
        <dbReference type="EMBL" id="KKK99008.1"/>
    </source>
</evidence>
<organism evidence="1">
    <name type="scientific">marine sediment metagenome</name>
    <dbReference type="NCBI Taxonomy" id="412755"/>
    <lineage>
        <taxon>unclassified sequences</taxon>
        <taxon>metagenomes</taxon>
        <taxon>ecological metagenomes</taxon>
    </lineage>
</organism>
<dbReference type="AlphaFoldDB" id="A0A0F8ZYS6"/>
<proteinExistence type="predicted"/>
<protein>
    <submittedName>
        <fullName evidence="1">Uncharacterized protein</fullName>
    </submittedName>
</protein>
<reference evidence="1" key="1">
    <citation type="journal article" date="2015" name="Nature">
        <title>Complex archaea that bridge the gap between prokaryotes and eukaryotes.</title>
        <authorList>
            <person name="Spang A."/>
            <person name="Saw J.H."/>
            <person name="Jorgensen S.L."/>
            <person name="Zaremba-Niedzwiedzka K."/>
            <person name="Martijn J."/>
            <person name="Lind A.E."/>
            <person name="van Eijk R."/>
            <person name="Schleper C."/>
            <person name="Guy L."/>
            <person name="Ettema T.J."/>
        </authorList>
    </citation>
    <scope>NUCLEOTIDE SEQUENCE</scope>
</reference>
<accession>A0A0F8ZYS6</accession>
<gene>
    <name evidence="1" type="ORF">LCGC14_2637050</name>
</gene>
<comment type="caution">
    <text evidence="1">The sequence shown here is derived from an EMBL/GenBank/DDBJ whole genome shotgun (WGS) entry which is preliminary data.</text>
</comment>